<reference evidence="17 18" key="1">
    <citation type="submission" date="2017-05" db="EMBL/GenBank/DDBJ databases">
        <authorList>
            <person name="Varghese N."/>
            <person name="Submissions S."/>
        </authorList>
    </citation>
    <scope>NUCLEOTIDE SEQUENCE [LARGE SCALE GENOMIC DNA]</scope>
    <source>
        <strain evidence="17 18">DSM 27040</strain>
    </source>
</reference>
<evidence type="ECO:0000256" key="5">
    <source>
        <dbReference type="ARBA" id="ARBA00022553"/>
    </source>
</evidence>
<evidence type="ECO:0000256" key="14">
    <source>
        <dbReference type="ARBA" id="ARBA00023136"/>
    </source>
</evidence>
<keyword evidence="9 15" id="KW-0067">ATP-binding</keyword>
<dbReference type="InterPro" id="IPR027256">
    <property type="entry name" value="P-typ_ATPase_IB"/>
</dbReference>
<dbReference type="InterPro" id="IPR021993">
    <property type="entry name" value="ATPase-cat-bd"/>
</dbReference>
<dbReference type="PROSITE" id="PS50846">
    <property type="entry name" value="HMA_2"/>
    <property type="match status" value="1"/>
</dbReference>
<comment type="subcellular location">
    <subcellularLocation>
        <location evidence="1">Cell membrane</location>
        <topology evidence="1">Multi-pass membrane protein</topology>
    </subcellularLocation>
</comment>
<evidence type="ECO:0000313" key="17">
    <source>
        <dbReference type="EMBL" id="SMO60014.1"/>
    </source>
</evidence>
<proteinExistence type="inferred from homology"/>
<dbReference type="Pfam" id="PF00122">
    <property type="entry name" value="E1-E2_ATPase"/>
    <property type="match status" value="1"/>
</dbReference>
<dbReference type="GO" id="GO:0055070">
    <property type="term" value="P:copper ion homeostasis"/>
    <property type="evidence" value="ECO:0007669"/>
    <property type="project" value="TreeGrafter"/>
</dbReference>
<dbReference type="GO" id="GO:0005507">
    <property type="term" value="F:copper ion binding"/>
    <property type="evidence" value="ECO:0007669"/>
    <property type="project" value="TreeGrafter"/>
</dbReference>
<evidence type="ECO:0000256" key="7">
    <source>
        <dbReference type="ARBA" id="ARBA00022723"/>
    </source>
</evidence>
<dbReference type="InterPro" id="IPR023214">
    <property type="entry name" value="HAD_sf"/>
</dbReference>
<keyword evidence="3" id="KW-0813">Transport</keyword>
<feature type="transmembrane region" description="Helical" evidence="15">
    <location>
        <begin position="233"/>
        <end position="253"/>
    </location>
</feature>
<evidence type="ECO:0000256" key="2">
    <source>
        <dbReference type="ARBA" id="ARBA00006024"/>
    </source>
</evidence>
<accession>A0A521CKQ0</accession>
<feature type="domain" description="HMA" evidence="16">
    <location>
        <begin position="85"/>
        <end position="151"/>
    </location>
</feature>
<dbReference type="CDD" id="cd00371">
    <property type="entry name" value="HMA"/>
    <property type="match status" value="1"/>
</dbReference>
<dbReference type="PRINTS" id="PR00943">
    <property type="entry name" value="CUATPASE"/>
</dbReference>
<keyword evidence="7 15" id="KW-0479">Metal-binding</keyword>
<keyword evidence="5" id="KW-0597">Phosphoprotein</keyword>
<evidence type="ECO:0000256" key="10">
    <source>
        <dbReference type="ARBA" id="ARBA00022842"/>
    </source>
</evidence>
<dbReference type="EMBL" id="FXTB01000003">
    <property type="protein sequence ID" value="SMO60014.1"/>
    <property type="molecule type" value="Genomic_DNA"/>
</dbReference>
<protein>
    <submittedName>
        <fullName evidence="17">Cu+-exporting ATPase</fullName>
    </submittedName>
</protein>
<dbReference type="GO" id="GO:0005886">
    <property type="term" value="C:plasma membrane"/>
    <property type="evidence" value="ECO:0007669"/>
    <property type="project" value="UniProtKB-SubCell"/>
</dbReference>
<evidence type="ECO:0000256" key="15">
    <source>
        <dbReference type="RuleBase" id="RU362081"/>
    </source>
</evidence>
<dbReference type="Pfam" id="PF00702">
    <property type="entry name" value="Hydrolase"/>
    <property type="match status" value="1"/>
</dbReference>
<evidence type="ECO:0000256" key="6">
    <source>
        <dbReference type="ARBA" id="ARBA00022692"/>
    </source>
</evidence>
<keyword evidence="8 15" id="KW-0547">Nucleotide-binding</keyword>
<dbReference type="SUPFAM" id="SSF55008">
    <property type="entry name" value="HMA, heavy metal-associated domain"/>
    <property type="match status" value="1"/>
</dbReference>
<feature type="transmembrane region" description="Helical" evidence="15">
    <location>
        <begin position="259"/>
        <end position="280"/>
    </location>
</feature>
<dbReference type="SUPFAM" id="SSF56784">
    <property type="entry name" value="HAD-like"/>
    <property type="match status" value="1"/>
</dbReference>
<keyword evidence="6 15" id="KW-0812">Transmembrane</keyword>
<dbReference type="Proteomes" id="UP000319040">
    <property type="component" value="Unassembled WGS sequence"/>
</dbReference>
<dbReference type="GO" id="GO:0005524">
    <property type="term" value="F:ATP binding"/>
    <property type="evidence" value="ECO:0007669"/>
    <property type="project" value="UniProtKB-UniRule"/>
</dbReference>
<feature type="transmembrane region" description="Helical" evidence="15">
    <location>
        <begin position="444"/>
        <end position="468"/>
    </location>
</feature>
<dbReference type="InterPro" id="IPR023298">
    <property type="entry name" value="ATPase_P-typ_TM_dom_sf"/>
</dbReference>
<feature type="transmembrane region" description="Helical" evidence="15">
    <location>
        <begin position="764"/>
        <end position="784"/>
    </location>
</feature>
<dbReference type="SUPFAM" id="SSF81653">
    <property type="entry name" value="Calcium ATPase, transduction domain A"/>
    <property type="match status" value="1"/>
</dbReference>
<keyword evidence="18" id="KW-1185">Reference proteome</keyword>
<dbReference type="Gene3D" id="2.70.150.10">
    <property type="entry name" value="Calcium-transporting ATPase, cytoplasmic transduction domain A"/>
    <property type="match status" value="1"/>
</dbReference>
<evidence type="ECO:0000256" key="4">
    <source>
        <dbReference type="ARBA" id="ARBA00022475"/>
    </source>
</evidence>
<name>A0A521CKQ0_SACCC</name>
<dbReference type="Pfam" id="PF00403">
    <property type="entry name" value="HMA"/>
    <property type="match status" value="1"/>
</dbReference>
<dbReference type="InterPro" id="IPR018303">
    <property type="entry name" value="ATPase_P-typ_P_site"/>
</dbReference>
<keyword evidence="10" id="KW-0460">Magnesium</keyword>
<evidence type="ECO:0000256" key="3">
    <source>
        <dbReference type="ARBA" id="ARBA00022448"/>
    </source>
</evidence>
<evidence type="ECO:0000256" key="12">
    <source>
        <dbReference type="ARBA" id="ARBA00022989"/>
    </source>
</evidence>
<dbReference type="InterPro" id="IPR006121">
    <property type="entry name" value="HMA_dom"/>
</dbReference>
<feature type="transmembrane region" description="Helical" evidence="15">
    <location>
        <begin position="420"/>
        <end position="438"/>
    </location>
</feature>
<dbReference type="GO" id="GO:0016887">
    <property type="term" value="F:ATP hydrolysis activity"/>
    <property type="evidence" value="ECO:0007669"/>
    <property type="project" value="InterPro"/>
</dbReference>
<feature type="transmembrane region" description="Helical" evidence="15">
    <location>
        <begin position="741"/>
        <end position="758"/>
    </location>
</feature>
<dbReference type="Gene3D" id="3.40.50.1000">
    <property type="entry name" value="HAD superfamily/HAD-like"/>
    <property type="match status" value="1"/>
</dbReference>
<feature type="transmembrane region" description="Helical" evidence="15">
    <location>
        <begin position="170"/>
        <end position="189"/>
    </location>
</feature>
<dbReference type="PROSITE" id="PS00154">
    <property type="entry name" value="ATPASE_E1_E2"/>
    <property type="match status" value="1"/>
</dbReference>
<evidence type="ECO:0000259" key="16">
    <source>
        <dbReference type="PROSITE" id="PS50846"/>
    </source>
</evidence>
<sequence>MSNKCVHCGADCGKYPVIQNEQKFCCNGCATVYLLLNDSNMQRYYEFQKQPGIRLEEAPHLSKYAYLDKEEVRDKLYEFFEDGIAKVTFYIPSIHCASCIWLLEHLSKLNKGVKHAAVNFVQKKYTVSFDTRIISLRQLVELLVSIHYVPDISLQNLDGRQDKKGQNKGLLYKIGVAGFVFGNVMLYSLPEYFNGETIEGSFGTFLYYLMYVLTIPLVFYSGSDYLLSAGKNIVKGIVNIDLPIAIGILALFFVTSYEVLMGIGPGYSDSLSGFLFFLLLGRWYQSKTYQALAFDRDYKSYFPVAVTRLNGQEESVLLEEVKEGDYLLIRNKELIPADSSLVDGTALVDYSFVTGESAPVRKSKDDFLYAGGVQTGGAITVKVVKEVAQSHLTQLWNQSEKNTLNAKSLTSAVDKISGKFTLAVIIIALAAFGTWLYFDTFKTALLVLTSVLIVACPCALALSIPFTLGSAMRIFGHKGLYVKNTNVIERMTKIDTLVFDKTGTLTKPEESSVSFVGLPLQAADLAKAVSLAQQSTHPLSAAITKFYKDIKTYKTVGFTEVPGRGVFAMVDNVPVKLGALEYLNDEGTKPFKPVASAVYLSIDNKILGYFKISNQYRQGVEDVLAKLKDKYALYLLSGDNDAERENLIKLFGSEQMLFNQKPQDKMNFIADLQGQGKSVLMTGDGLNDSGAFMSSDVALSLADDIYHFSPAGDAILEASKFKRFHQYIHFAKKSMTIVKQSFIISFFYNTIGLGFAITGNLSPVVAAILMPVSSITVVAFTTFATRLAGSRILK</sequence>
<gene>
    <name evidence="17" type="ORF">SAMN06265379_103245</name>
</gene>
<dbReference type="NCBIfam" id="TIGR01494">
    <property type="entry name" value="ATPase_P-type"/>
    <property type="match status" value="1"/>
</dbReference>
<organism evidence="17 18">
    <name type="scientific">Saccharicrinis carchari</name>
    <dbReference type="NCBI Taxonomy" id="1168039"/>
    <lineage>
        <taxon>Bacteria</taxon>
        <taxon>Pseudomonadati</taxon>
        <taxon>Bacteroidota</taxon>
        <taxon>Bacteroidia</taxon>
        <taxon>Marinilabiliales</taxon>
        <taxon>Marinilabiliaceae</taxon>
        <taxon>Saccharicrinis</taxon>
    </lineage>
</organism>
<dbReference type="Gene3D" id="3.40.1110.10">
    <property type="entry name" value="Calcium-transporting ATPase, cytoplasmic domain N"/>
    <property type="match status" value="1"/>
</dbReference>
<evidence type="ECO:0000256" key="9">
    <source>
        <dbReference type="ARBA" id="ARBA00022840"/>
    </source>
</evidence>
<feature type="transmembrane region" description="Helical" evidence="15">
    <location>
        <begin position="201"/>
        <end position="221"/>
    </location>
</feature>
<dbReference type="InterPro" id="IPR001757">
    <property type="entry name" value="P_typ_ATPase"/>
</dbReference>
<dbReference type="InterPro" id="IPR023299">
    <property type="entry name" value="ATPase_P-typ_cyto_dom_N"/>
</dbReference>
<evidence type="ECO:0000313" key="18">
    <source>
        <dbReference type="Proteomes" id="UP000319040"/>
    </source>
</evidence>
<keyword evidence="13" id="KW-0406">Ion transport</keyword>
<dbReference type="Pfam" id="PF12156">
    <property type="entry name" value="ATPase-cat_bd"/>
    <property type="match status" value="1"/>
</dbReference>
<keyword evidence="12 15" id="KW-1133">Transmembrane helix</keyword>
<dbReference type="InterPro" id="IPR059000">
    <property type="entry name" value="ATPase_P-type_domA"/>
</dbReference>
<keyword evidence="11" id="KW-1278">Translocase</keyword>
<evidence type="ECO:0000256" key="8">
    <source>
        <dbReference type="ARBA" id="ARBA00022741"/>
    </source>
</evidence>
<dbReference type="NCBIfam" id="TIGR01525">
    <property type="entry name" value="ATPase-IB_hvy"/>
    <property type="match status" value="1"/>
</dbReference>
<dbReference type="PRINTS" id="PR00119">
    <property type="entry name" value="CATATPASE"/>
</dbReference>
<evidence type="ECO:0000256" key="13">
    <source>
        <dbReference type="ARBA" id="ARBA00023065"/>
    </source>
</evidence>
<keyword evidence="4 15" id="KW-1003">Cell membrane</keyword>
<dbReference type="AlphaFoldDB" id="A0A521CKQ0"/>
<evidence type="ECO:0000256" key="11">
    <source>
        <dbReference type="ARBA" id="ARBA00022967"/>
    </source>
</evidence>
<dbReference type="InterPro" id="IPR008250">
    <property type="entry name" value="ATPase_P-typ_transduc_dom_A_sf"/>
</dbReference>
<dbReference type="InterPro" id="IPR036163">
    <property type="entry name" value="HMA_dom_sf"/>
</dbReference>
<dbReference type="RefSeq" id="WP_142532946.1">
    <property type="nucleotide sequence ID" value="NZ_FXTB01000003.1"/>
</dbReference>
<dbReference type="PANTHER" id="PTHR43520">
    <property type="entry name" value="ATP7, ISOFORM B"/>
    <property type="match status" value="1"/>
</dbReference>
<comment type="similarity">
    <text evidence="2 15">Belongs to the cation transport ATPase (P-type) (TC 3.A.3) family. Type IB subfamily.</text>
</comment>
<dbReference type="Gene3D" id="3.30.70.100">
    <property type="match status" value="1"/>
</dbReference>
<dbReference type="PANTHER" id="PTHR43520:SF5">
    <property type="entry name" value="CATION-TRANSPORTING P-TYPE ATPASE-RELATED"/>
    <property type="match status" value="1"/>
</dbReference>
<dbReference type="SUPFAM" id="SSF81665">
    <property type="entry name" value="Calcium ATPase, transmembrane domain M"/>
    <property type="match status" value="1"/>
</dbReference>
<evidence type="ECO:0000256" key="1">
    <source>
        <dbReference type="ARBA" id="ARBA00004651"/>
    </source>
</evidence>
<keyword evidence="14 15" id="KW-0472">Membrane</keyword>
<dbReference type="OrthoDB" id="1521937at2"/>
<dbReference type="GO" id="GO:0043682">
    <property type="term" value="F:P-type divalent copper transporter activity"/>
    <property type="evidence" value="ECO:0007669"/>
    <property type="project" value="TreeGrafter"/>
</dbReference>
<dbReference type="InterPro" id="IPR036412">
    <property type="entry name" value="HAD-like_sf"/>
</dbReference>